<dbReference type="GO" id="GO:0016020">
    <property type="term" value="C:membrane"/>
    <property type="evidence" value="ECO:0007669"/>
    <property type="project" value="InterPro"/>
</dbReference>
<accession>A0A1B6HGW6</accession>
<dbReference type="GO" id="GO:0008381">
    <property type="term" value="F:mechanosensitive monoatomic ion channel activity"/>
    <property type="evidence" value="ECO:0007669"/>
    <property type="project" value="InterPro"/>
</dbReference>
<keyword evidence="1" id="KW-0812">Transmembrane</keyword>
<evidence type="ECO:0000259" key="2">
    <source>
        <dbReference type="Pfam" id="PF24871"/>
    </source>
</evidence>
<feature type="transmembrane region" description="Helical" evidence="1">
    <location>
        <begin position="51"/>
        <end position="71"/>
    </location>
</feature>
<evidence type="ECO:0000313" key="3">
    <source>
        <dbReference type="EMBL" id="JAS73922.1"/>
    </source>
</evidence>
<name>A0A1B6HGW6_9HEMI</name>
<dbReference type="Pfam" id="PF24871">
    <property type="entry name" value="Piezo_TM1-24"/>
    <property type="match status" value="1"/>
</dbReference>
<keyword evidence="1" id="KW-0472">Membrane</keyword>
<gene>
    <name evidence="3" type="ORF">g.53248</name>
</gene>
<dbReference type="PANTHER" id="PTHR47049">
    <property type="entry name" value="PIEZO-TYPE MECHANOSENSITIVE ION CHANNEL HOMOLOG"/>
    <property type="match status" value="1"/>
</dbReference>
<dbReference type="AlphaFoldDB" id="A0A1B6HGW6"/>
<evidence type="ECO:0000256" key="1">
    <source>
        <dbReference type="SAM" id="Phobius"/>
    </source>
</evidence>
<protein>
    <recommendedName>
        <fullName evidence="2">Piezo TM1-24 domain-containing protein</fullName>
    </recommendedName>
</protein>
<dbReference type="PANTHER" id="PTHR47049:SF2">
    <property type="entry name" value="PIEZO-TYPE MECHANOSENSITIVE ION CHANNEL HOMOLOG"/>
    <property type="match status" value="1"/>
</dbReference>
<reference evidence="3" key="1">
    <citation type="submission" date="2015-11" db="EMBL/GenBank/DDBJ databases">
        <title>De novo transcriptome assembly of four potential Pierce s Disease insect vectors from Arizona vineyards.</title>
        <authorList>
            <person name="Tassone E.E."/>
        </authorList>
    </citation>
    <scope>NUCLEOTIDE SEQUENCE</scope>
</reference>
<sequence length="122" mass="13891">EENIKLENVPEEGDGGELEDDNQPGLLEILLNGFIAITQLIAQSSYIGTNIIMMAWSITYHSWLTFVLLLWKRTLNWKMYLKKEMGESWRTITSQDFWRFCSTALSPSLSSLPSLLTSGQTS</sequence>
<keyword evidence="1" id="KW-1133">Transmembrane helix</keyword>
<feature type="domain" description="Piezo TM1-24" evidence="2">
    <location>
        <begin position="32"/>
        <end position="74"/>
    </location>
</feature>
<proteinExistence type="predicted"/>
<organism evidence="3">
    <name type="scientific">Homalodisca liturata</name>
    <dbReference type="NCBI Taxonomy" id="320908"/>
    <lineage>
        <taxon>Eukaryota</taxon>
        <taxon>Metazoa</taxon>
        <taxon>Ecdysozoa</taxon>
        <taxon>Arthropoda</taxon>
        <taxon>Hexapoda</taxon>
        <taxon>Insecta</taxon>
        <taxon>Pterygota</taxon>
        <taxon>Neoptera</taxon>
        <taxon>Paraneoptera</taxon>
        <taxon>Hemiptera</taxon>
        <taxon>Auchenorrhyncha</taxon>
        <taxon>Membracoidea</taxon>
        <taxon>Cicadellidae</taxon>
        <taxon>Cicadellinae</taxon>
        <taxon>Proconiini</taxon>
        <taxon>Homalodisca</taxon>
    </lineage>
</organism>
<dbReference type="EMBL" id="GECU01033784">
    <property type="protein sequence ID" value="JAS73922.1"/>
    <property type="molecule type" value="Transcribed_RNA"/>
</dbReference>
<dbReference type="InterPro" id="IPR056769">
    <property type="entry name" value="Piezo_TM1-24"/>
</dbReference>
<dbReference type="InterPro" id="IPR027272">
    <property type="entry name" value="Piezo"/>
</dbReference>
<feature type="non-terminal residue" evidence="3">
    <location>
        <position position="1"/>
    </location>
</feature>